<evidence type="ECO:0000313" key="2">
    <source>
        <dbReference type="Proteomes" id="UP000594195"/>
    </source>
</evidence>
<evidence type="ECO:0000313" key="1">
    <source>
        <dbReference type="EMBL" id="QOW09895.1"/>
    </source>
</evidence>
<accession>A0A7M2Y8D4</accession>
<dbReference type="AlphaFoldDB" id="A0A7M2Y8D4"/>
<name>A0A7M2Y8D4_9FLAO</name>
<keyword evidence="2" id="KW-1185">Reference proteome</keyword>
<dbReference type="Proteomes" id="UP000594195">
    <property type="component" value="Chromosome"/>
</dbReference>
<reference evidence="1 2" key="1">
    <citation type="submission" date="2019-05" db="EMBL/GenBank/DDBJ databases">
        <title>Chryseobacterium sp. isolated from King George Island, maritime Antarctica.</title>
        <authorList>
            <person name="Peng X."/>
        </authorList>
    </citation>
    <scope>NUCLEOTIDE SEQUENCE [LARGE SCALE GENOMIC DNA]</scope>
    <source>
        <strain evidence="1 2">7-3A</strain>
    </source>
</reference>
<dbReference type="RefSeq" id="WP_193813113.1">
    <property type="nucleotide sequence ID" value="NZ_CP040442.1"/>
</dbReference>
<proteinExistence type="predicted"/>
<dbReference type="EMBL" id="CP040442">
    <property type="protein sequence ID" value="QOW09895.1"/>
    <property type="molecule type" value="Genomic_DNA"/>
</dbReference>
<protein>
    <submittedName>
        <fullName evidence="1">Uncharacterized protein</fullName>
    </submittedName>
</protein>
<gene>
    <name evidence="1" type="ORF">Q73A0000_05725</name>
</gene>
<organism evidence="1 2">
    <name type="scientific">Kaistella flava</name>
    <name type="common">ex Peng et al. 2021</name>
    <dbReference type="NCBI Taxonomy" id="2038776"/>
    <lineage>
        <taxon>Bacteria</taxon>
        <taxon>Pseudomonadati</taxon>
        <taxon>Bacteroidota</taxon>
        <taxon>Flavobacteriia</taxon>
        <taxon>Flavobacteriales</taxon>
        <taxon>Weeksellaceae</taxon>
        <taxon>Chryseobacterium group</taxon>
        <taxon>Kaistella</taxon>
    </lineage>
</organism>
<dbReference type="KEGG" id="kfa:Q73A0000_05725"/>
<sequence length="163" mass="19513">MFNFRIKIVVILNLSLLLTNCTNNDNKFQQNEIKKIQLSTFNAKFFLTDNIYELNEDYKKPGIHNLKFTVKDIEEIKQNIISEKIYELPDSLKYIKSCEKVCWVEIDIEYINNKKQKFRIDNSNYKSNFPLNLKYKKLSNLEALISRKIMDKRLEMDAKIELM</sequence>